<keyword evidence="1" id="KW-0813">Transport</keyword>
<sequence>MYLGCAFGELYLFDLPEQKHRNRRCTTIRSVGFTDLYVLHRDDFSKVLLDFPRTKAQLVKKAKAMLRRDNMYIPRQSSNTIPGLQYAITMDEKLAVLEHNLEDMEELIIGQHQLFADSSRILKQKLYHLELRCMHMNRGLIPRGSLADITEDQDYV</sequence>
<keyword evidence="3" id="KW-1185">Reference proteome</keyword>
<proteinExistence type="predicted"/>
<keyword evidence="1" id="KW-0406">Ion transport</keyword>
<evidence type="ECO:0000256" key="1">
    <source>
        <dbReference type="ARBA" id="ARBA00023286"/>
    </source>
</evidence>
<evidence type="ECO:0000259" key="2">
    <source>
        <dbReference type="PROSITE" id="PS50042"/>
    </source>
</evidence>
<dbReference type="WBParaSite" id="L893_g7790.t1">
    <property type="protein sequence ID" value="L893_g7790.t1"/>
    <property type="gene ID" value="L893_g7790"/>
</dbReference>
<evidence type="ECO:0000313" key="4">
    <source>
        <dbReference type="WBParaSite" id="L893_g7790.t1"/>
    </source>
</evidence>
<reference evidence="4" key="1">
    <citation type="submission" date="2016-11" db="UniProtKB">
        <authorList>
            <consortium name="WormBaseParasite"/>
        </authorList>
    </citation>
    <scope>IDENTIFICATION</scope>
</reference>
<dbReference type="InterPro" id="IPR014710">
    <property type="entry name" value="RmlC-like_jellyroll"/>
</dbReference>
<dbReference type="Gene3D" id="2.60.120.10">
    <property type="entry name" value="Jelly Rolls"/>
    <property type="match status" value="1"/>
</dbReference>
<dbReference type="PANTHER" id="PTHR45638">
    <property type="entry name" value="CYCLIC NUCLEOTIDE-GATED CATION CHANNEL SUBUNIT A"/>
    <property type="match status" value="1"/>
</dbReference>
<organism evidence="3 4">
    <name type="scientific">Steinernema glaseri</name>
    <dbReference type="NCBI Taxonomy" id="37863"/>
    <lineage>
        <taxon>Eukaryota</taxon>
        <taxon>Metazoa</taxon>
        <taxon>Ecdysozoa</taxon>
        <taxon>Nematoda</taxon>
        <taxon>Chromadorea</taxon>
        <taxon>Rhabditida</taxon>
        <taxon>Tylenchina</taxon>
        <taxon>Panagrolaimomorpha</taxon>
        <taxon>Strongyloidoidea</taxon>
        <taxon>Steinernematidae</taxon>
        <taxon>Steinernema</taxon>
    </lineage>
</organism>
<evidence type="ECO:0000313" key="3">
    <source>
        <dbReference type="Proteomes" id="UP000095287"/>
    </source>
</evidence>
<dbReference type="Proteomes" id="UP000095287">
    <property type="component" value="Unplaced"/>
</dbReference>
<dbReference type="InterPro" id="IPR050866">
    <property type="entry name" value="CNG_cation_channel"/>
</dbReference>
<dbReference type="AlphaFoldDB" id="A0A1I8APP4"/>
<accession>A0A1I8APP4</accession>
<dbReference type="GO" id="GO:0005222">
    <property type="term" value="F:intracellularly cAMP-activated cation channel activity"/>
    <property type="evidence" value="ECO:0007669"/>
    <property type="project" value="TreeGrafter"/>
</dbReference>
<dbReference type="GO" id="GO:0005223">
    <property type="term" value="F:intracellularly cGMP-activated cation channel activity"/>
    <property type="evidence" value="ECO:0007669"/>
    <property type="project" value="TreeGrafter"/>
</dbReference>
<dbReference type="InterPro" id="IPR000595">
    <property type="entry name" value="cNMP-bd_dom"/>
</dbReference>
<keyword evidence="1" id="KW-1071">Ligand-gated ion channel</keyword>
<dbReference type="PROSITE" id="PS50042">
    <property type="entry name" value="CNMP_BINDING_3"/>
    <property type="match status" value="1"/>
</dbReference>
<protein>
    <submittedName>
        <fullName evidence="4">Cyclic nucleotide-binding domain-containing protein</fullName>
    </submittedName>
</protein>
<dbReference type="PANTHER" id="PTHR45638:SF11">
    <property type="entry name" value="CYCLIC NUCLEOTIDE-GATED CATION CHANNEL SUBUNIT A"/>
    <property type="match status" value="1"/>
</dbReference>
<dbReference type="GO" id="GO:0030553">
    <property type="term" value="F:cGMP binding"/>
    <property type="evidence" value="ECO:0007669"/>
    <property type="project" value="TreeGrafter"/>
</dbReference>
<dbReference type="SUPFAM" id="SSF51206">
    <property type="entry name" value="cAMP-binding domain-like"/>
    <property type="match status" value="1"/>
</dbReference>
<dbReference type="GO" id="GO:0044877">
    <property type="term" value="F:protein-containing complex binding"/>
    <property type="evidence" value="ECO:0007669"/>
    <property type="project" value="TreeGrafter"/>
</dbReference>
<feature type="domain" description="Cyclic nucleotide-binding" evidence="2">
    <location>
        <begin position="1"/>
        <end position="48"/>
    </location>
</feature>
<dbReference type="GO" id="GO:0005886">
    <property type="term" value="C:plasma membrane"/>
    <property type="evidence" value="ECO:0007669"/>
    <property type="project" value="TreeGrafter"/>
</dbReference>
<keyword evidence="1" id="KW-0407">Ion channel</keyword>
<name>A0A1I8APP4_9BILA</name>
<dbReference type="GO" id="GO:0017071">
    <property type="term" value="C:intracellular cyclic nucleotide activated cation channel complex"/>
    <property type="evidence" value="ECO:0007669"/>
    <property type="project" value="TreeGrafter"/>
</dbReference>
<dbReference type="InterPro" id="IPR018490">
    <property type="entry name" value="cNMP-bd_dom_sf"/>
</dbReference>